<proteinExistence type="predicted"/>
<accession>A0A6C0LPM3</accession>
<dbReference type="EMBL" id="MN740534">
    <property type="protein sequence ID" value="QHU31918.1"/>
    <property type="molecule type" value="Genomic_DNA"/>
</dbReference>
<protein>
    <submittedName>
        <fullName evidence="1">Uncharacterized protein</fullName>
    </submittedName>
</protein>
<organism evidence="1">
    <name type="scientific">viral metagenome</name>
    <dbReference type="NCBI Taxonomy" id="1070528"/>
    <lineage>
        <taxon>unclassified sequences</taxon>
        <taxon>metagenomes</taxon>
        <taxon>organismal metagenomes</taxon>
    </lineage>
</organism>
<evidence type="ECO:0000313" key="1">
    <source>
        <dbReference type="EMBL" id="QHU31918.1"/>
    </source>
</evidence>
<reference evidence="1" key="1">
    <citation type="journal article" date="2020" name="Nature">
        <title>Giant virus diversity and host interactions through global metagenomics.</title>
        <authorList>
            <person name="Schulz F."/>
            <person name="Roux S."/>
            <person name="Paez-Espino D."/>
            <person name="Jungbluth S."/>
            <person name="Walsh D.A."/>
            <person name="Denef V.J."/>
            <person name="McMahon K.D."/>
            <person name="Konstantinidis K.T."/>
            <person name="Eloe-Fadrosh E.A."/>
            <person name="Kyrpides N.C."/>
            <person name="Woyke T."/>
        </authorList>
    </citation>
    <scope>NUCLEOTIDE SEQUENCE</scope>
    <source>
        <strain evidence="1">GVMAG-M-3300027963-41</strain>
    </source>
</reference>
<name>A0A6C0LPM3_9ZZZZ</name>
<dbReference type="AlphaFoldDB" id="A0A6C0LPM3"/>
<sequence>MSNIYRIYPQLWSQGGCFQAQTVYAIDRQPPPNTFQTQCSTRQYDDPAYWYEGNNFQRILPPPAGFSQQCCFQSPSWNAVTWRSLTLWLSYVQSVGYTVTTDLSTLTPFTSIYISGP</sequence>